<keyword evidence="4" id="KW-1133">Transmembrane helix</keyword>
<dbReference type="PANTHER" id="PTHR33365">
    <property type="entry name" value="YALI0B05434P"/>
    <property type="match status" value="1"/>
</dbReference>
<sequence length="230" mass="25461">MERPLYRTVPKSESESSSDGDSISSGGWRKKSKWLWASLVALLAVAAVVSASLYFPARSWMPNWSRVYPSYMDNEPKLLIEWQADPRFSRGNPQSKAAWNDLVPPGHGHIIVHDDEIALYGLGKGKPIPGKGFAYAISGFHQIHCLAMIREALFRLIEKPEVPLYSYGDPSNPALNLTSHLDHCFDYIRQGITCAADATIESKHKKPGQAGPGPEDEGWGNVHDGSHLVR</sequence>
<evidence type="ECO:0000256" key="3">
    <source>
        <dbReference type="SAM" id="MobiDB-lite"/>
    </source>
</evidence>
<evidence type="ECO:0008006" key="7">
    <source>
        <dbReference type="Google" id="ProtNLM"/>
    </source>
</evidence>
<organism evidence="5 6">
    <name type="scientific">Zymoseptoria brevis</name>
    <dbReference type="NCBI Taxonomy" id="1047168"/>
    <lineage>
        <taxon>Eukaryota</taxon>
        <taxon>Fungi</taxon>
        <taxon>Dikarya</taxon>
        <taxon>Ascomycota</taxon>
        <taxon>Pezizomycotina</taxon>
        <taxon>Dothideomycetes</taxon>
        <taxon>Dothideomycetidae</taxon>
        <taxon>Mycosphaerellales</taxon>
        <taxon>Mycosphaerellaceae</taxon>
        <taxon>Zymoseptoria</taxon>
    </lineage>
</organism>
<dbReference type="AlphaFoldDB" id="A0A0F4G7W4"/>
<feature type="region of interest" description="Disordered" evidence="3">
    <location>
        <begin position="203"/>
        <end position="230"/>
    </location>
</feature>
<dbReference type="PANTHER" id="PTHR33365:SF4">
    <property type="entry name" value="CYCLOCHLOROTINE BIOSYNTHESIS PROTEIN O"/>
    <property type="match status" value="1"/>
</dbReference>
<dbReference type="STRING" id="1047168.A0A0F4G7W4"/>
<evidence type="ECO:0000256" key="1">
    <source>
        <dbReference type="ARBA" id="ARBA00004685"/>
    </source>
</evidence>
<evidence type="ECO:0000313" key="5">
    <source>
        <dbReference type="EMBL" id="KJX93446.1"/>
    </source>
</evidence>
<comment type="similarity">
    <text evidence="2">Belongs to the ustYa family.</text>
</comment>
<protein>
    <recommendedName>
        <fullName evidence="7">Oxidase ustYa</fullName>
    </recommendedName>
</protein>
<feature type="compositionally biased region" description="Low complexity" evidence="3">
    <location>
        <begin position="15"/>
        <end position="27"/>
    </location>
</feature>
<keyword evidence="6" id="KW-1185">Reference proteome</keyword>
<dbReference type="EMBL" id="LAFY01004273">
    <property type="protein sequence ID" value="KJX93446.1"/>
    <property type="molecule type" value="Genomic_DNA"/>
</dbReference>
<dbReference type="InterPro" id="IPR021765">
    <property type="entry name" value="UstYa-like"/>
</dbReference>
<accession>A0A0F4G7W4</accession>
<feature type="region of interest" description="Disordered" evidence="3">
    <location>
        <begin position="1"/>
        <end position="27"/>
    </location>
</feature>
<keyword evidence="4" id="KW-0812">Transmembrane</keyword>
<feature type="transmembrane region" description="Helical" evidence="4">
    <location>
        <begin position="34"/>
        <end position="55"/>
    </location>
</feature>
<dbReference type="GO" id="GO:0043386">
    <property type="term" value="P:mycotoxin biosynthetic process"/>
    <property type="evidence" value="ECO:0007669"/>
    <property type="project" value="InterPro"/>
</dbReference>
<proteinExistence type="inferred from homology"/>
<dbReference type="OrthoDB" id="3687641at2759"/>
<comment type="pathway">
    <text evidence="1">Mycotoxin biosynthesis.</text>
</comment>
<name>A0A0F4G7W4_9PEZI</name>
<evidence type="ECO:0000256" key="4">
    <source>
        <dbReference type="SAM" id="Phobius"/>
    </source>
</evidence>
<evidence type="ECO:0000313" key="6">
    <source>
        <dbReference type="Proteomes" id="UP000033647"/>
    </source>
</evidence>
<dbReference type="Proteomes" id="UP000033647">
    <property type="component" value="Unassembled WGS sequence"/>
</dbReference>
<reference evidence="5 6" key="1">
    <citation type="submission" date="2015-03" db="EMBL/GenBank/DDBJ databases">
        <title>RNA-seq based gene annotation and comparative genomics of four Zymoseptoria species reveal species-specific pathogenicity related genes and transposable element activity.</title>
        <authorList>
            <person name="Grandaubert J."/>
            <person name="Bhattacharyya A."/>
            <person name="Stukenbrock E.H."/>
        </authorList>
    </citation>
    <scope>NUCLEOTIDE SEQUENCE [LARGE SCALE GENOMIC DNA]</scope>
    <source>
        <strain evidence="5 6">Zb18110</strain>
    </source>
</reference>
<feature type="compositionally biased region" description="Basic and acidic residues" evidence="3">
    <location>
        <begin position="1"/>
        <end position="14"/>
    </location>
</feature>
<comment type="caution">
    <text evidence="5">The sequence shown here is derived from an EMBL/GenBank/DDBJ whole genome shotgun (WGS) entry which is preliminary data.</text>
</comment>
<keyword evidence="4" id="KW-0472">Membrane</keyword>
<evidence type="ECO:0000256" key="2">
    <source>
        <dbReference type="ARBA" id="ARBA00035112"/>
    </source>
</evidence>
<dbReference type="Pfam" id="PF11807">
    <property type="entry name" value="UstYa"/>
    <property type="match status" value="1"/>
</dbReference>
<gene>
    <name evidence="5" type="ORF">TI39_contig4314g00004</name>
</gene>